<dbReference type="Gene3D" id="3.60.60.10">
    <property type="entry name" value="Penicillin V Acylase, Chain A"/>
    <property type="match status" value="1"/>
</dbReference>
<dbReference type="SUPFAM" id="SSF56235">
    <property type="entry name" value="N-terminal nucleophile aminohydrolases (Ntn hydrolases)"/>
    <property type="match status" value="1"/>
</dbReference>
<feature type="domain" description="Peptidase C45 hydrolase" evidence="1">
    <location>
        <begin position="105"/>
        <end position="328"/>
    </location>
</feature>
<dbReference type="PANTHER" id="PTHR34180:SF1">
    <property type="entry name" value="BETA-ALANYL-DOPAMINE_CARCININE HYDROLASE"/>
    <property type="match status" value="1"/>
</dbReference>
<accession>A0A1M5WKQ4</accession>
<dbReference type="GO" id="GO:0016787">
    <property type="term" value="F:hydrolase activity"/>
    <property type="evidence" value="ECO:0007669"/>
    <property type="project" value="UniProtKB-KW"/>
</dbReference>
<dbReference type="InterPro" id="IPR047794">
    <property type="entry name" value="C45_proenzyme-like"/>
</dbReference>
<evidence type="ECO:0000313" key="3">
    <source>
        <dbReference type="Proteomes" id="UP000184079"/>
    </source>
</evidence>
<keyword evidence="2" id="KW-0378">Hydrolase</keyword>
<dbReference type="InterPro" id="IPR005079">
    <property type="entry name" value="Peptidase_C45_hydrolase"/>
</dbReference>
<reference evidence="3" key="1">
    <citation type="submission" date="2016-11" db="EMBL/GenBank/DDBJ databases">
        <authorList>
            <person name="Varghese N."/>
            <person name="Submissions S."/>
        </authorList>
    </citation>
    <scope>NUCLEOTIDE SEQUENCE [LARGE SCALE GENOMIC DNA]</scope>
    <source>
        <strain evidence="3">CGMCC 1.6496</strain>
    </source>
</reference>
<dbReference type="Pfam" id="PF03417">
    <property type="entry name" value="AAT"/>
    <property type="match status" value="1"/>
</dbReference>
<dbReference type="InterPro" id="IPR029055">
    <property type="entry name" value="Ntn_hydrolases_N"/>
</dbReference>
<dbReference type="EMBL" id="FQXD01000017">
    <property type="protein sequence ID" value="SHH88170.1"/>
    <property type="molecule type" value="Genomic_DNA"/>
</dbReference>
<sequence>MKGKGSFVYLEGTSYEIGYNQGKDLSVIPNIQKMLFEDHKKSKARAEDTLENFNMYCPELIDELQGVSDYFNRDVEELRFIQDSYLMGGGCSLAAITPKMTVDEKIYVFRTYDLSPNISDMRLCSTNADNKYSHTGFSVSTFGRSDGLNEYGLCVTFASCGVPVGNHPGMLKAKVDGLNFMVVVRIILENCQTIEQAIDLFYELPIASNMNLLIADRFEKVAILEAYNGSKGHTIEESRYSLATNHALLEKVKIQELSILKQSVVRYEAMDQYFSNKQLVTKGDMKAILKAEYPKGVSSLNYEEGFGTVYAALFCISDKTMEFSFGSPMRNEIYQIKVGDNMPNKGFDIDLKNKSYGRDFWDLME</sequence>
<dbReference type="RefSeq" id="WP_170861774.1">
    <property type="nucleotide sequence ID" value="NZ_FQXD01000017.1"/>
</dbReference>
<dbReference type="Proteomes" id="UP000184079">
    <property type="component" value="Unassembled WGS sequence"/>
</dbReference>
<proteinExistence type="predicted"/>
<keyword evidence="3" id="KW-1185">Reference proteome</keyword>
<name>A0A1M5WKQ4_9BACI</name>
<organism evidence="2 3">
    <name type="scientific">Virgibacillus chiguensis</name>
    <dbReference type="NCBI Taxonomy" id="411959"/>
    <lineage>
        <taxon>Bacteria</taxon>
        <taxon>Bacillati</taxon>
        <taxon>Bacillota</taxon>
        <taxon>Bacilli</taxon>
        <taxon>Bacillales</taxon>
        <taxon>Bacillaceae</taxon>
        <taxon>Virgibacillus</taxon>
    </lineage>
</organism>
<dbReference type="NCBIfam" id="NF040521">
    <property type="entry name" value="C45_proenzyme"/>
    <property type="match status" value="1"/>
</dbReference>
<gene>
    <name evidence="2" type="ORF">SAMN05421807_11715</name>
</gene>
<evidence type="ECO:0000313" key="2">
    <source>
        <dbReference type="EMBL" id="SHH88170.1"/>
    </source>
</evidence>
<evidence type="ECO:0000259" key="1">
    <source>
        <dbReference type="Pfam" id="PF03417"/>
    </source>
</evidence>
<dbReference type="PANTHER" id="PTHR34180">
    <property type="entry name" value="PEPTIDASE C45"/>
    <property type="match status" value="1"/>
</dbReference>
<dbReference type="InterPro" id="IPR047801">
    <property type="entry name" value="Peptidase_C45"/>
</dbReference>
<protein>
    <submittedName>
        <fullName evidence="2">Predicted choloylglycine hydrolase</fullName>
    </submittedName>
</protein>
<dbReference type="AlphaFoldDB" id="A0A1M5WKQ4"/>